<keyword evidence="8" id="KW-1185">Reference proteome</keyword>
<evidence type="ECO:0000256" key="4">
    <source>
        <dbReference type="ARBA" id="ARBA00023033"/>
    </source>
</evidence>
<dbReference type="InterPro" id="IPR036661">
    <property type="entry name" value="Luciferase-like_sf"/>
</dbReference>
<dbReference type="GeneID" id="301140781"/>
<evidence type="ECO:0000256" key="1">
    <source>
        <dbReference type="ARBA" id="ARBA00022630"/>
    </source>
</evidence>
<dbReference type="PANTHER" id="PTHR30011">
    <property type="entry name" value="ALKANESULFONATE MONOOXYGENASE-RELATED"/>
    <property type="match status" value="1"/>
</dbReference>
<dbReference type="RefSeq" id="WP_066228332.1">
    <property type="nucleotide sequence ID" value="NZ_JARTFQ010000001.1"/>
</dbReference>
<evidence type="ECO:0000313" key="7">
    <source>
        <dbReference type="EMBL" id="MED4403444.1"/>
    </source>
</evidence>
<dbReference type="EC" id="1.-.-.-" evidence="7"/>
<keyword evidence="4" id="KW-0503">Monooxygenase</keyword>
<evidence type="ECO:0000259" key="6">
    <source>
        <dbReference type="Pfam" id="PF00296"/>
    </source>
</evidence>
<keyword evidence="1" id="KW-0285">Flavoprotein</keyword>
<dbReference type="InterPro" id="IPR011251">
    <property type="entry name" value="Luciferase-like_dom"/>
</dbReference>
<name>A0ABU6P254_9BACI</name>
<comment type="similarity">
    <text evidence="5">Belongs to the NtaA/SnaA/DszA monooxygenase family.</text>
</comment>
<keyword evidence="2" id="KW-0288">FMN</keyword>
<dbReference type="NCBIfam" id="TIGR03860">
    <property type="entry name" value="FMN_nitrolo"/>
    <property type="match status" value="1"/>
</dbReference>
<evidence type="ECO:0000256" key="5">
    <source>
        <dbReference type="ARBA" id="ARBA00033748"/>
    </source>
</evidence>
<comment type="caution">
    <text evidence="7">The sequence shown here is derived from an EMBL/GenBank/DDBJ whole genome shotgun (WGS) entry which is preliminary data.</text>
</comment>
<accession>A0ABU6P254</accession>
<organism evidence="7 8">
    <name type="scientific">Metabacillus fastidiosus</name>
    <dbReference type="NCBI Taxonomy" id="1458"/>
    <lineage>
        <taxon>Bacteria</taxon>
        <taxon>Bacillati</taxon>
        <taxon>Bacillota</taxon>
        <taxon>Bacilli</taxon>
        <taxon>Bacillales</taxon>
        <taxon>Bacillaceae</taxon>
        <taxon>Metabacillus</taxon>
    </lineage>
</organism>
<gene>
    <name evidence="7" type="ORF">P9271_19225</name>
</gene>
<dbReference type="CDD" id="cd01095">
    <property type="entry name" value="Nitrilotriacetate_monoxgenase"/>
    <property type="match status" value="1"/>
</dbReference>
<evidence type="ECO:0000256" key="3">
    <source>
        <dbReference type="ARBA" id="ARBA00023002"/>
    </source>
</evidence>
<dbReference type="InterPro" id="IPR016215">
    <property type="entry name" value="NTA_MOA"/>
</dbReference>
<dbReference type="Proteomes" id="UP001342826">
    <property type="component" value="Unassembled WGS sequence"/>
</dbReference>
<evidence type="ECO:0000256" key="2">
    <source>
        <dbReference type="ARBA" id="ARBA00022643"/>
    </source>
</evidence>
<sequence>MSQNREMKLAAYLVGTGIHVASWRHPSAKPNTSIDIEALQHLAQTAERGKFDLAFIADSLAINPESHPQILNRFDPVVLITALSAVTRKIGVGATASTTYSEPYILARQFASVDHISGGRAAWNVVTTADATGETALNFSRDKHWEHDHRYERAEEFIDVVQGLWDSWEDDAFTYNKQTGQFFNPDKLHELNFKGKYFSVKGPLNIARSKQGQPVIIQAGASLPGQRLAARTAEVVFVHWDNIKEAKHHYKKLKSQLKDFGRNEDELHILHGISPIIGETEEAAIQKYNDLQNLIDPYEALKFVSGYMGNVDFSKYSLDTPAREIEFPHVNSIQSNFNEMKKIVEKEDLKVGDLYTRFFGAARRDGFIGTPVQIADELEKWFTEKAADGFMIQFPLLPNDLEDFVRLVIPILQERKLFRLDYEGNTLREHLNLKKPKNVFIQKTGASKSYSKI</sequence>
<feature type="domain" description="Luciferase-like" evidence="6">
    <location>
        <begin position="20"/>
        <end position="380"/>
    </location>
</feature>
<dbReference type="GO" id="GO:0016491">
    <property type="term" value="F:oxidoreductase activity"/>
    <property type="evidence" value="ECO:0007669"/>
    <property type="project" value="UniProtKB-KW"/>
</dbReference>
<dbReference type="EMBL" id="JARTFS010000016">
    <property type="protein sequence ID" value="MED4403444.1"/>
    <property type="molecule type" value="Genomic_DNA"/>
</dbReference>
<evidence type="ECO:0000313" key="8">
    <source>
        <dbReference type="Proteomes" id="UP001342826"/>
    </source>
</evidence>
<protein>
    <submittedName>
        <fullName evidence="7">LLM class flavin-dependent oxidoreductase</fullName>
        <ecNumber evidence="7">1.-.-.-</ecNumber>
    </submittedName>
</protein>
<dbReference type="SUPFAM" id="SSF51679">
    <property type="entry name" value="Bacterial luciferase-like"/>
    <property type="match status" value="1"/>
</dbReference>
<dbReference type="InterPro" id="IPR051260">
    <property type="entry name" value="Diverse_substr_monoxygenases"/>
</dbReference>
<dbReference type="PIRSF" id="PIRSF000337">
    <property type="entry name" value="NTA_MOA"/>
    <property type="match status" value="1"/>
</dbReference>
<proteinExistence type="inferred from homology"/>
<dbReference type="Pfam" id="PF00296">
    <property type="entry name" value="Bac_luciferase"/>
    <property type="match status" value="1"/>
</dbReference>
<reference evidence="7 8" key="1">
    <citation type="submission" date="2023-03" db="EMBL/GenBank/DDBJ databases">
        <title>Bacillus Genome Sequencing.</title>
        <authorList>
            <person name="Dunlap C."/>
        </authorList>
    </citation>
    <scope>NUCLEOTIDE SEQUENCE [LARGE SCALE GENOMIC DNA]</scope>
    <source>
        <strain evidence="7 8">NRS-1717</strain>
    </source>
</reference>
<dbReference type="PANTHER" id="PTHR30011:SF16">
    <property type="entry name" value="C2H2 FINGER DOMAIN TRANSCRIPTION FACTOR (EUROFUNG)-RELATED"/>
    <property type="match status" value="1"/>
</dbReference>
<keyword evidence="3 7" id="KW-0560">Oxidoreductase</keyword>
<dbReference type="Gene3D" id="3.20.20.30">
    <property type="entry name" value="Luciferase-like domain"/>
    <property type="match status" value="1"/>
</dbReference>